<accession>A0A931MK53</accession>
<keyword evidence="2" id="KW-1185">Reference proteome</keyword>
<dbReference type="Proteomes" id="UP000617634">
    <property type="component" value="Unassembled WGS sequence"/>
</dbReference>
<evidence type="ECO:0000313" key="2">
    <source>
        <dbReference type="Proteomes" id="UP000617634"/>
    </source>
</evidence>
<protein>
    <submittedName>
        <fullName evidence="1">CpaD family pilus assembly protein</fullName>
    </submittedName>
</protein>
<reference evidence="1" key="1">
    <citation type="submission" date="2020-11" db="EMBL/GenBank/DDBJ databases">
        <title>Novosphingobium aureum sp. nov., a marine bacterium isolated from sediment of a salt flat.</title>
        <authorList>
            <person name="Yoo Y."/>
            <person name="Kim J.-J."/>
        </authorList>
    </citation>
    <scope>NUCLEOTIDE SEQUENCE</scope>
    <source>
        <strain evidence="1">YJ-S2-02</strain>
    </source>
</reference>
<name>A0A931MK53_9SPHN</name>
<sequence>MTKVISMHSSAKNRPARLAGTLLALGAGLALAGCGGIPQNRSMYSQHQPVVEKVNYTLDLTSGTSGLAYGEQQRLSGWLDAMDLKYGDKIHVDDPASSPVTRDAVAAVAARHGILVSDEAPITPGYVNAGTVRVVLTRTRASVPSCPDWSTNSDFNPNNGLSGNYGCATNSNLAAMVANPEDLLHGADSTGDTVLMTSSKAIDAYRKATTTGKGNTVSEAGTKDN</sequence>
<dbReference type="AlphaFoldDB" id="A0A931MK53"/>
<dbReference type="InterPro" id="IPR019027">
    <property type="entry name" value="Pilus_biogenesis_CpaD-related"/>
</dbReference>
<organism evidence="1 2">
    <name type="scientific">Novosphingobium aureum</name>
    <dbReference type="NCBI Taxonomy" id="2792964"/>
    <lineage>
        <taxon>Bacteria</taxon>
        <taxon>Pseudomonadati</taxon>
        <taxon>Pseudomonadota</taxon>
        <taxon>Alphaproteobacteria</taxon>
        <taxon>Sphingomonadales</taxon>
        <taxon>Sphingomonadaceae</taxon>
        <taxon>Novosphingobium</taxon>
    </lineage>
</organism>
<evidence type="ECO:0000313" key="1">
    <source>
        <dbReference type="EMBL" id="MBH0112537.1"/>
    </source>
</evidence>
<dbReference type="EMBL" id="JADZGI010000001">
    <property type="protein sequence ID" value="MBH0112537.1"/>
    <property type="molecule type" value="Genomic_DNA"/>
</dbReference>
<gene>
    <name evidence="1" type="ORF">I5E68_06170</name>
</gene>
<comment type="caution">
    <text evidence="1">The sequence shown here is derived from an EMBL/GenBank/DDBJ whole genome shotgun (WGS) entry which is preliminary data.</text>
</comment>
<proteinExistence type="predicted"/>
<dbReference type="Pfam" id="PF09476">
    <property type="entry name" value="Pilus_CpaD"/>
    <property type="match status" value="1"/>
</dbReference>
<dbReference type="PROSITE" id="PS51257">
    <property type="entry name" value="PROKAR_LIPOPROTEIN"/>
    <property type="match status" value="1"/>
</dbReference>